<evidence type="ECO:0000256" key="5">
    <source>
        <dbReference type="RuleBase" id="RU361157"/>
    </source>
</evidence>
<dbReference type="GO" id="GO:0043190">
    <property type="term" value="C:ATP-binding cassette (ABC) transporter complex"/>
    <property type="evidence" value="ECO:0007669"/>
    <property type="project" value="InterPro"/>
</dbReference>
<keyword evidence="5" id="KW-1003">Cell membrane</keyword>
<comment type="subcellular location">
    <subcellularLocation>
        <location evidence="5">Cell membrane</location>
        <topology evidence="5">Multi-pass membrane protein</topology>
    </subcellularLocation>
    <subcellularLocation>
        <location evidence="1">Membrane</location>
        <topology evidence="1">Multi-pass membrane protein</topology>
    </subcellularLocation>
</comment>
<feature type="domain" description="ABC transmembrane type-2" evidence="6">
    <location>
        <begin position="23"/>
        <end position="252"/>
    </location>
</feature>
<name>A0A0D1A987_9LACO</name>
<dbReference type="InterPro" id="IPR051784">
    <property type="entry name" value="Nod_factor_ABC_transporter"/>
</dbReference>
<keyword evidence="2 5" id="KW-0812">Transmembrane</keyword>
<dbReference type="AlphaFoldDB" id="A0A0D1A987"/>
<dbReference type="InterPro" id="IPR013525">
    <property type="entry name" value="ABC2_TM"/>
</dbReference>
<keyword evidence="5" id="KW-0813">Transport</keyword>
<dbReference type="EMBL" id="AWTT01000001">
    <property type="protein sequence ID" value="KIS04272.1"/>
    <property type="molecule type" value="Genomic_DNA"/>
</dbReference>
<gene>
    <name evidence="7" type="ORF">WDC_0009</name>
</gene>
<feature type="transmembrane region" description="Helical" evidence="5">
    <location>
        <begin position="140"/>
        <end position="159"/>
    </location>
</feature>
<feature type="transmembrane region" description="Helical" evidence="5">
    <location>
        <begin position="21"/>
        <end position="48"/>
    </location>
</feature>
<keyword evidence="8" id="KW-1185">Reference proteome</keyword>
<dbReference type="PANTHER" id="PTHR43229:SF2">
    <property type="entry name" value="NODULATION PROTEIN J"/>
    <property type="match status" value="1"/>
</dbReference>
<dbReference type="OrthoDB" id="670210at2"/>
<feature type="transmembrane region" description="Helical" evidence="5">
    <location>
        <begin position="60"/>
        <end position="81"/>
    </location>
</feature>
<comment type="similarity">
    <text evidence="5">Belongs to the ABC-2 integral membrane protein family.</text>
</comment>
<dbReference type="Proteomes" id="UP000032279">
    <property type="component" value="Unassembled WGS sequence"/>
</dbReference>
<feature type="transmembrane region" description="Helical" evidence="5">
    <location>
        <begin position="171"/>
        <end position="189"/>
    </location>
</feature>
<evidence type="ECO:0000256" key="4">
    <source>
        <dbReference type="ARBA" id="ARBA00023136"/>
    </source>
</evidence>
<sequence length="252" mass="27378">MNYIKDTLALSGRLIKHNLRSLDTIITVVAMPVMILLAMVYLFGGAIQIDGLQHDEYVQYVLPGILLITIATGSAYTALRINLDKTGGMFDRFRSMPISKSAVLSGHVLASIVFMLTSTTIVLVVGFLIGFRTSASPLEWLYIILLVVGFAIMVTWLSVPFALAASSVDGASAFSYLVLALLFVSSAFAPTNKMPAALEAFAKHQPMTNIIATIRNLFASNSVGADGWLSIVWLIGITLVSWWVGVKIYNRV</sequence>
<dbReference type="GO" id="GO:0140359">
    <property type="term" value="F:ABC-type transporter activity"/>
    <property type="evidence" value="ECO:0007669"/>
    <property type="project" value="InterPro"/>
</dbReference>
<dbReference type="Pfam" id="PF01061">
    <property type="entry name" value="ABC2_membrane"/>
    <property type="match status" value="1"/>
</dbReference>
<proteinExistence type="inferred from homology"/>
<keyword evidence="3 5" id="KW-1133">Transmembrane helix</keyword>
<reference evidence="7 8" key="1">
    <citation type="submission" date="2013-08" db="EMBL/GenBank/DDBJ databases">
        <title>Lactobacillus wasatchii sp. WDC04, a late gas producing bacteria isolated from aged chedder cheese.</title>
        <authorList>
            <person name="Oberg C.J."/>
            <person name="Culumber M."/>
            <person name="McMahon D.J."/>
            <person name="Broadbent J.R."/>
            <person name="Oberg T.S."/>
            <person name="Ortaki F."/>
        </authorList>
    </citation>
    <scope>NUCLEOTIDE SEQUENCE [LARGE SCALE GENOMIC DNA]</scope>
    <source>
        <strain evidence="7 8">WDC04</strain>
    </source>
</reference>
<keyword evidence="4 5" id="KW-0472">Membrane</keyword>
<dbReference type="PANTHER" id="PTHR43229">
    <property type="entry name" value="NODULATION PROTEIN J"/>
    <property type="match status" value="1"/>
</dbReference>
<evidence type="ECO:0000256" key="2">
    <source>
        <dbReference type="ARBA" id="ARBA00022692"/>
    </source>
</evidence>
<dbReference type="InterPro" id="IPR047817">
    <property type="entry name" value="ABC2_TM_bact-type"/>
</dbReference>
<dbReference type="PATRIC" id="fig|1335616.4.peg.9"/>
<evidence type="ECO:0000313" key="7">
    <source>
        <dbReference type="EMBL" id="KIS04272.1"/>
    </source>
</evidence>
<dbReference type="PIRSF" id="PIRSF006648">
    <property type="entry name" value="DrrB"/>
    <property type="match status" value="1"/>
</dbReference>
<evidence type="ECO:0000256" key="3">
    <source>
        <dbReference type="ARBA" id="ARBA00022989"/>
    </source>
</evidence>
<dbReference type="STRING" id="1335616.WDC_0009"/>
<evidence type="ECO:0000256" key="1">
    <source>
        <dbReference type="ARBA" id="ARBA00004141"/>
    </source>
</evidence>
<accession>A0A0D1A987</accession>
<protein>
    <recommendedName>
        <fullName evidence="5">Transport permease protein</fullName>
    </recommendedName>
</protein>
<evidence type="ECO:0000259" key="6">
    <source>
        <dbReference type="PROSITE" id="PS51012"/>
    </source>
</evidence>
<dbReference type="RefSeq" id="WP_044009767.1">
    <property type="nucleotide sequence ID" value="NZ_AWTT01000001.1"/>
</dbReference>
<evidence type="ECO:0000313" key="8">
    <source>
        <dbReference type="Proteomes" id="UP000032279"/>
    </source>
</evidence>
<dbReference type="InterPro" id="IPR000412">
    <property type="entry name" value="ABC_2_transport"/>
</dbReference>
<comment type="caution">
    <text evidence="7">The sequence shown here is derived from an EMBL/GenBank/DDBJ whole genome shotgun (WGS) entry which is preliminary data.</text>
</comment>
<feature type="transmembrane region" description="Helical" evidence="5">
    <location>
        <begin position="227"/>
        <end position="246"/>
    </location>
</feature>
<organism evidence="7 8">
    <name type="scientific">Paucilactobacillus wasatchensis</name>
    <dbReference type="NCBI Taxonomy" id="1335616"/>
    <lineage>
        <taxon>Bacteria</taxon>
        <taxon>Bacillati</taxon>
        <taxon>Bacillota</taxon>
        <taxon>Bacilli</taxon>
        <taxon>Lactobacillales</taxon>
        <taxon>Lactobacillaceae</taxon>
        <taxon>Paucilactobacillus</taxon>
    </lineage>
</organism>
<feature type="transmembrane region" description="Helical" evidence="5">
    <location>
        <begin position="102"/>
        <end position="128"/>
    </location>
</feature>
<dbReference type="PROSITE" id="PS51012">
    <property type="entry name" value="ABC_TM2"/>
    <property type="match status" value="1"/>
</dbReference>